<dbReference type="Proteomes" id="UP000294335">
    <property type="component" value="Unassembled WGS sequence"/>
</dbReference>
<name>A0AAQ1PDS1_9PSED</name>
<keyword evidence="2" id="KW-1185">Reference proteome</keyword>
<sequence length="155" mass="18067">MQVLKTVVNLWERVYPRRGPPRQHIAQASVQSPRLSWHLHLDQCRLKQSPQRLKLMHRGHHQDRRRGFGLQQQGLMHHGRRAQCVVGGLDQGVFEGMGDMGWIGDNFQHDSLLSFLFGYIRPLSNGWVAAMRGLTDRWKERKTGARERAHTHSRH</sequence>
<reference evidence="1 2" key="1">
    <citation type="submission" date="2018-02" db="EMBL/GenBank/DDBJ databases">
        <authorList>
            <person name="Dubost A."/>
        </authorList>
    </citation>
    <scope>NUCLEOTIDE SEQUENCE [LARGE SCALE GENOMIC DNA]</scope>
    <source>
        <strain evidence="2">JV551A3</strain>
    </source>
</reference>
<evidence type="ECO:0000313" key="1">
    <source>
        <dbReference type="EMBL" id="SPO62497.1"/>
    </source>
</evidence>
<proteinExistence type="predicted"/>
<dbReference type="AlphaFoldDB" id="A0AAQ1PDS1"/>
<protein>
    <submittedName>
        <fullName evidence="1">Uncharacterized protein</fullName>
    </submittedName>
</protein>
<dbReference type="EMBL" id="OPYN01000175">
    <property type="protein sequence ID" value="SPO62497.1"/>
    <property type="molecule type" value="Genomic_DNA"/>
</dbReference>
<gene>
    <name evidence="1" type="ORF">JV551A3_V1_1750008</name>
</gene>
<organism evidence="1 2">
    <name type="scientific">Pseudomonas inefficax</name>
    <dbReference type="NCBI Taxonomy" id="2078786"/>
    <lineage>
        <taxon>Bacteria</taxon>
        <taxon>Pseudomonadati</taxon>
        <taxon>Pseudomonadota</taxon>
        <taxon>Gammaproteobacteria</taxon>
        <taxon>Pseudomonadales</taxon>
        <taxon>Pseudomonadaceae</taxon>
        <taxon>Pseudomonas</taxon>
    </lineage>
</organism>
<evidence type="ECO:0000313" key="2">
    <source>
        <dbReference type="Proteomes" id="UP000294335"/>
    </source>
</evidence>
<accession>A0AAQ1PDS1</accession>
<comment type="caution">
    <text evidence="1">The sequence shown here is derived from an EMBL/GenBank/DDBJ whole genome shotgun (WGS) entry which is preliminary data.</text>
</comment>